<accession>A0ACC2SMS9</accession>
<evidence type="ECO:0000313" key="2">
    <source>
        <dbReference type="Proteomes" id="UP001165960"/>
    </source>
</evidence>
<proteinExistence type="predicted"/>
<comment type="caution">
    <text evidence="1">The sequence shown here is derived from an EMBL/GenBank/DDBJ whole genome shotgun (WGS) entry which is preliminary data.</text>
</comment>
<name>A0ACC2SMS9_9FUNG</name>
<reference evidence="1" key="1">
    <citation type="submission" date="2022-04" db="EMBL/GenBank/DDBJ databases">
        <title>Genome of the entomopathogenic fungus Entomophthora muscae.</title>
        <authorList>
            <person name="Elya C."/>
            <person name="Lovett B.R."/>
            <person name="Lee E."/>
            <person name="Macias A.M."/>
            <person name="Hajek A.E."/>
            <person name="De Bivort B.L."/>
            <person name="Kasson M.T."/>
            <person name="De Fine Licht H.H."/>
            <person name="Stajich J.E."/>
        </authorList>
    </citation>
    <scope>NUCLEOTIDE SEQUENCE</scope>
    <source>
        <strain evidence="1">Berkeley</strain>
    </source>
</reference>
<dbReference type="Proteomes" id="UP001165960">
    <property type="component" value="Unassembled WGS sequence"/>
</dbReference>
<sequence>MRSFEYDAVASVVVLSVSGMLALLGVVCNGLLLQVLWRINELWGSFTFRLITCAAVGDLVASLTTVGIGMFRLVLGYPGVMESAWYCRVFGFSLFFSHNLSGLLVSLIALDRYLVVKHRQRLHPAYTWVFVTVVALTFGAALACNSYQNSFAVDPTFSFCLPSGSTESSVAAIFTEVLVNIPLLVLGFCYISIFFIILRIQRHSKVFFKTHIHLRALLLIIGYFICYFPKFFGTLWRLCTNTHPPFVFYILMPLGLTLVMIFNPFLVLFLNHRVHQETIAIFYPPSPEITTVL</sequence>
<evidence type="ECO:0000313" key="1">
    <source>
        <dbReference type="EMBL" id="KAJ9063676.1"/>
    </source>
</evidence>
<keyword evidence="2" id="KW-1185">Reference proteome</keyword>
<organism evidence="1 2">
    <name type="scientific">Entomophthora muscae</name>
    <dbReference type="NCBI Taxonomy" id="34485"/>
    <lineage>
        <taxon>Eukaryota</taxon>
        <taxon>Fungi</taxon>
        <taxon>Fungi incertae sedis</taxon>
        <taxon>Zoopagomycota</taxon>
        <taxon>Entomophthoromycotina</taxon>
        <taxon>Entomophthoromycetes</taxon>
        <taxon>Entomophthorales</taxon>
        <taxon>Entomophthoraceae</taxon>
        <taxon>Entomophthora</taxon>
    </lineage>
</organism>
<gene>
    <name evidence="1" type="primary">MTNR1B_2</name>
    <name evidence="1" type="ORF">DSO57_1038456</name>
</gene>
<dbReference type="EMBL" id="QTSX02004750">
    <property type="protein sequence ID" value="KAJ9063676.1"/>
    <property type="molecule type" value="Genomic_DNA"/>
</dbReference>
<protein>
    <submittedName>
        <fullName evidence="1">Melatonin receptor type 1B</fullName>
    </submittedName>
</protein>
<keyword evidence="1" id="KW-0675">Receptor</keyword>